<keyword evidence="2 5" id="KW-0812">Transmembrane</keyword>
<gene>
    <name evidence="8" type="ORF">A3Q56_06673</name>
</gene>
<feature type="non-terminal residue" evidence="8">
    <location>
        <position position="254"/>
    </location>
</feature>
<evidence type="ECO:0000256" key="6">
    <source>
        <dbReference type="SAM" id="Phobius"/>
    </source>
</evidence>
<name>A0A177AUF2_9BILA</name>
<dbReference type="PANTHER" id="PTHR13439:SF0">
    <property type="entry name" value="TOPOISOMERASE I DAMAGE AFFECTED PROTEIN 4"/>
    <property type="match status" value="1"/>
</dbReference>
<dbReference type="GO" id="GO:0005783">
    <property type="term" value="C:endoplasmic reticulum"/>
    <property type="evidence" value="ECO:0007669"/>
    <property type="project" value="TreeGrafter"/>
</dbReference>
<dbReference type="InterPro" id="IPR006634">
    <property type="entry name" value="TLC-dom"/>
</dbReference>
<evidence type="ECO:0000313" key="8">
    <source>
        <dbReference type="EMBL" id="OAF65616.1"/>
    </source>
</evidence>
<feature type="transmembrane region" description="Helical" evidence="6">
    <location>
        <begin position="161"/>
        <end position="182"/>
    </location>
</feature>
<evidence type="ECO:0000256" key="3">
    <source>
        <dbReference type="ARBA" id="ARBA00022989"/>
    </source>
</evidence>
<dbReference type="Proteomes" id="UP000078046">
    <property type="component" value="Unassembled WGS sequence"/>
</dbReference>
<reference evidence="8 9" key="1">
    <citation type="submission" date="2016-04" db="EMBL/GenBank/DDBJ databases">
        <title>The genome of Intoshia linei affirms orthonectids as highly simplified spiralians.</title>
        <authorList>
            <person name="Mikhailov K.V."/>
            <person name="Slusarev G.S."/>
            <person name="Nikitin M.A."/>
            <person name="Logacheva M.D."/>
            <person name="Penin A."/>
            <person name="Aleoshin V."/>
            <person name="Panchin Y.V."/>
        </authorList>
    </citation>
    <scope>NUCLEOTIDE SEQUENCE [LARGE SCALE GENOMIC DNA]</scope>
    <source>
        <strain evidence="8">Intl2013</strain>
        <tissue evidence="8">Whole animal</tissue>
    </source>
</reference>
<keyword evidence="4 5" id="KW-0472">Membrane</keyword>
<dbReference type="AlphaFoldDB" id="A0A177AUF2"/>
<evidence type="ECO:0000256" key="2">
    <source>
        <dbReference type="ARBA" id="ARBA00022692"/>
    </source>
</evidence>
<accession>A0A177AUF2</accession>
<protein>
    <recommendedName>
        <fullName evidence="7">TLC domain-containing protein</fullName>
    </recommendedName>
</protein>
<evidence type="ECO:0000256" key="4">
    <source>
        <dbReference type="ARBA" id="ARBA00023136"/>
    </source>
</evidence>
<dbReference type="EMBL" id="LWCA01001216">
    <property type="protein sequence ID" value="OAF65616.1"/>
    <property type="molecule type" value="Genomic_DNA"/>
</dbReference>
<comment type="caution">
    <text evidence="8">The sequence shown here is derived from an EMBL/GenBank/DDBJ whole genome shotgun (WGS) entry which is preliminary data.</text>
</comment>
<evidence type="ECO:0000259" key="7">
    <source>
        <dbReference type="PROSITE" id="PS50922"/>
    </source>
</evidence>
<dbReference type="PANTHER" id="PTHR13439">
    <property type="entry name" value="CT120 PROTEIN"/>
    <property type="match status" value="1"/>
</dbReference>
<keyword evidence="3 6" id="KW-1133">Transmembrane helix</keyword>
<comment type="subcellular location">
    <subcellularLocation>
        <location evidence="1">Membrane</location>
        <topology evidence="1">Multi-pass membrane protein</topology>
    </subcellularLocation>
</comment>
<sequence length="254" mass="29530">MEQHVINSIKLKYFNTLIKRIMENDKIEENLKKINILDVTMLQDSWECVTENEIKKSWKLLGIGQENNIDYENEITSSSTLSILCMILLTGNDTSDSIDDINTEPDTELIHIPYSNDTEDFDLAIKKVGSLIQINSNVNAIICIILTLYNLKHSFTDKVYYTHTIVQINISSYCFIDLCIVVYNFSHFQDIKTIIHHIIAVFGIIYIMNMHLDHWLIFGINLRILTEISTPFINNRWFLIHTGFNNSKFQFING</sequence>
<dbReference type="PROSITE" id="PS50922">
    <property type="entry name" value="TLC"/>
    <property type="match status" value="1"/>
</dbReference>
<evidence type="ECO:0000313" key="9">
    <source>
        <dbReference type="Proteomes" id="UP000078046"/>
    </source>
</evidence>
<feature type="transmembrane region" description="Helical" evidence="6">
    <location>
        <begin position="131"/>
        <end position="149"/>
    </location>
</feature>
<dbReference type="Pfam" id="PF03798">
    <property type="entry name" value="TRAM_LAG1_CLN8"/>
    <property type="match status" value="1"/>
</dbReference>
<organism evidence="8 9">
    <name type="scientific">Intoshia linei</name>
    <dbReference type="NCBI Taxonomy" id="1819745"/>
    <lineage>
        <taxon>Eukaryota</taxon>
        <taxon>Metazoa</taxon>
        <taxon>Spiralia</taxon>
        <taxon>Lophotrochozoa</taxon>
        <taxon>Mesozoa</taxon>
        <taxon>Orthonectida</taxon>
        <taxon>Rhopaluridae</taxon>
        <taxon>Intoshia</taxon>
    </lineage>
</organism>
<proteinExistence type="predicted"/>
<evidence type="ECO:0000256" key="5">
    <source>
        <dbReference type="PROSITE-ProRule" id="PRU00205"/>
    </source>
</evidence>
<evidence type="ECO:0000256" key="1">
    <source>
        <dbReference type="ARBA" id="ARBA00004141"/>
    </source>
</evidence>
<dbReference type="InterPro" id="IPR050846">
    <property type="entry name" value="TLCD"/>
</dbReference>
<feature type="transmembrane region" description="Helical" evidence="6">
    <location>
        <begin position="194"/>
        <end position="212"/>
    </location>
</feature>
<keyword evidence="9" id="KW-1185">Reference proteome</keyword>
<dbReference type="OrthoDB" id="10266980at2759"/>
<feature type="domain" description="TLC" evidence="7">
    <location>
        <begin position="125"/>
        <end position="254"/>
    </location>
</feature>
<dbReference type="GO" id="GO:0055088">
    <property type="term" value="P:lipid homeostasis"/>
    <property type="evidence" value="ECO:0007669"/>
    <property type="project" value="TreeGrafter"/>
</dbReference>
<dbReference type="GO" id="GO:0016020">
    <property type="term" value="C:membrane"/>
    <property type="evidence" value="ECO:0007669"/>
    <property type="project" value="UniProtKB-SubCell"/>
</dbReference>